<accession>A0A5C6Q9H8</accession>
<name>A0A5C6Q9H8_9GAMM</name>
<dbReference type="EMBL" id="VOLR01000012">
    <property type="protein sequence ID" value="TWX59334.1"/>
    <property type="molecule type" value="Genomic_DNA"/>
</dbReference>
<gene>
    <name evidence="2" type="ORF">ESZ26_10240</name>
    <name evidence="3" type="ORF">ESZ27_12330</name>
</gene>
<keyword evidence="4" id="KW-1185">Reference proteome</keyword>
<dbReference type="GO" id="GO:0016740">
    <property type="term" value="F:transferase activity"/>
    <property type="evidence" value="ECO:0007669"/>
    <property type="project" value="UniProtKB-KW"/>
</dbReference>
<dbReference type="AlphaFoldDB" id="A0A5C6Q9H8"/>
<protein>
    <submittedName>
        <fullName evidence="3">Aminoglycoside phosphotransferase family protein</fullName>
    </submittedName>
</protein>
<dbReference type="InterPro" id="IPR002575">
    <property type="entry name" value="Aminoglycoside_PTrfase"/>
</dbReference>
<evidence type="ECO:0000313" key="3">
    <source>
        <dbReference type="EMBL" id="TWX65458.1"/>
    </source>
</evidence>
<dbReference type="EMBL" id="VOLQ01000023">
    <property type="protein sequence ID" value="TWX65458.1"/>
    <property type="molecule type" value="Genomic_DNA"/>
</dbReference>
<dbReference type="InterPro" id="IPR050249">
    <property type="entry name" value="Pseudomonas-type_ThrB"/>
</dbReference>
<dbReference type="PANTHER" id="PTHR21064">
    <property type="entry name" value="AMINOGLYCOSIDE PHOSPHOTRANSFERASE DOMAIN-CONTAINING PROTEIN-RELATED"/>
    <property type="match status" value="1"/>
</dbReference>
<dbReference type="RefSeq" id="WP_146799529.1">
    <property type="nucleotide sequence ID" value="NZ_VOLP01000012.1"/>
</dbReference>
<sequence>MSRVVDNDTLKQVLTHYRCSIDQCTVSPLGNGLINSTYLVSNIKTNFVLQRVNKHVFKNPQDVIDNADLINKHLLAKQQHSLYALSPIWQISTINQQPMVIDAQKEYWRAIQYIPDCFTVDKVETPEQARQVGSAFAQFTAALSDFPTTSLTETIADFHDLSKRMNDLRAVINTNAQQRLSSCQTLVDFCFAQQDFIDEVASLTLRLPLQVTHNDTKINNLLFCAKSNQPLAVIDLDTCMPGYLMHDFGDMVRTCCSTLAEDGEDLANMAVRFDIYSALAHGYIEAFGDKISALEQQSLTVGAQLLPFMIGVRFLTDYLDGDHYFHVKHQSHNLERAKNQLNLYHLLHKNREKLDKIITDCAITLN</sequence>
<reference evidence="3 5" key="1">
    <citation type="submission" date="2019-07" db="EMBL/GenBank/DDBJ databases">
        <title>Genomes of sea-ice associated Colwellia species.</title>
        <authorList>
            <person name="Bowman J.P."/>
        </authorList>
    </citation>
    <scope>NUCLEOTIDE SEQUENCE [LARGE SCALE GENOMIC DNA]</scope>
    <source>
        <strain evidence="2 4">ACAM 607</strain>
        <strain evidence="3 5">IC036</strain>
    </source>
</reference>
<evidence type="ECO:0000313" key="5">
    <source>
        <dbReference type="Proteomes" id="UP000321917"/>
    </source>
</evidence>
<evidence type="ECO:0000259" key="1">
    <source>
        <dbReference type="Pfam" id="PF01636"/>
    </source>
</evidence>
<organism evidence="3 5">
    <name type="scientific">Colwellia hornerae</name>
    <dbReference type="NCBI Taxonomy" id="89402"/>
    <lineage>
        <taxon>Bacteria</taxon>
        <taxon>Pseudomonadati</taxon>
        <taxon>Pseudomonadota</taxon>
        <taxon>Gammaproteobacteria</taxon>
        <taxon>Alteromonadales</taxon>
        <taxon>Colwelliaceae</taxon>
        <taxon>Colwellia</taxon>
    </lineage>
</organism>
<dbReference type="Pfam" id="PF01636">
    <property type="entry name" value="APH"/>
    <property type="match status" value="1"/>
</dbReference>
<proteinExistence type="predicted"/>
<keyword evidence="3" id="KW-0808">Transferase</keyword>
<comment type="caution">
    <text evidence="3">The sequence shown here is derived from an EMBL/GenBank/DDBJ whole genome shotgun (WGS) entry which is preliminary data.</text>
</comment>
<dbReference type="Proteomes" id="UP000321917">
    <property type="component" value="Unassembled WGS sequence"/>
</dbReference>
<evidence type="ECO:0000313" key="4">
    <source>
        <dbReference type="Proteomes" id="UP000321525"/>
    </source>
</evidence>
<feature type="domain" description="Aminoglycoside phosphotransferase" evidence="1">
    <location>
        <begin position="25"/>
        <end position="257"/>
    </location>
</feature>
<dbReference type="OrthoDB" id="526037at2"/>
<dbReference type="Gene3D" id="3.90.1200.10">
    <property type="match status" value="1"/>
</dbReference>
<dbReference type="Proteomes" id="UP000321525">
    <property type="component" value="Unassembled WGS sequence"/>
</dbReference>
<evidence type="ECO:0000313" key="2">
    <source>
        <dbReference type="EMBL" id="TWX59334.1"/>
    </source>
</evidence>
<dbReference type="SUPFAM" id="SSF56112">
    <property type="entry name" value="Protein kinase-like (PK-like)"/>
    <property type="match status" value="1"/>
</dbReference>
<dbReference type="InterPro" id="IPR011009">
    <property type="entry name" value="Kinase-like_dom_sf"/>
</dbReference>
<dbReference type="PANTHER" id="PTHR21064:SF5">
    <property type="entry name" value="SLR1880 PROTEIN"/>
    <property type="match status" value="1"/>
</dbReference>